<protein>
    <submittedName>
        <fullName evidence="1">Uncharacterized protein</fullName>
    </submittedName>
</protein>
<proteinExistence type="predicted"/>
<organism evidence="1 2">
    <name type="scientific">Fusarium decemcellulare</name>
    <dbReference type="NCBI Taxonomy" id="57161"/>
    <lineage>
        <taxon>Eukaryota</taxon>
        <taxon>Fungi</taxon>
        <taxon>Dikarya</taxon>
        <taxon>Ascomycota</taxon>
        <taxon>Pezizomycotina</taxon>
        <taxon>Sordariomycetes</taxon>
        <taxon>Hypocreomycetidae</taxon>
        <taxon>Hypocreales</taxon>
        <taxon>Nectriaceae</taxon>
        <taxon>Fusarium</taxon>
        <taxon>Fusarium decemcellulare species complex</taxon>
    </lineage>
</organism>
<evidence type="ECO:0000313" key="1">
    <source>
        <dbReference type="EMBL" id="KAJ3522673.1"/>
    </source>
</evidence>
<evidence type="ECO:0000313" key="2">
    <source>
        <dbReference type="Proteomes" id="UP001148629"/>
    </source>
</evidence>
<accession>A0ACC1RMD8</accession>
<name>A0ACC1RMD8_9HYPO</name>
<comment type="caution">
    <text evidence="1">The sequence shown here is derived from an EMBL/GenBank/DDBJ whole genome shotgun (WGS) entry which is preliminary data.</text>
</comment>
<sequence>MYAKHPRSGRAAAKVNVTSGGADEESPLLVPDQTRAPTSRRSSETDTVIYNEEPSNRCLIIVFGSVFIGVFLAALDTTIVATLSVPISNCFGSLSLLSWLGSSYLVANAACQPLSGRLTDIFSRRSGLVVCNILFGVGTLM</sequence>
<keyword evidence="2" id="KW-1185">Reference proteome</keyword>
<reference evidence="1" key="1">
    <citation type="submission" date="2022-08" db="EMBL/GenBank/DDBJ databases">
        <title>Genome Sequence of Fusarium decemcellulare.</title>
        <authorList>
            <person name="Buettner E."/>
        </authorList>
    </citation>
    <scope>NUCLEOTIDE SEQUENCE</scope>
    <source>
        <strain evidence="1">Babe19</strain>
    </source>
</reference>
<dbReference type="Proteomes" id="UP001148629">
    <property type="component" value="Unassembled WGS sequence"/>
</dbReference>
<gene>
    <name evidence="1" type="ORF">NM208_g12757</name>
</gene>
<dbReference type="EMBL" id="JANRMS010002399">
    <property type="protein sequence ID" value="KAJ3522673.1"/>
    <property type="molecule type" value="Genomic_DNA"/>
</dbReference>